<dbReference type="PANTHER" id="PTHR11820">
    <property type="entry name" value="ACYLPYRUVASE"/>
    <property type="match status" value="1"/>
</dbReference>
<dbReference type="InterPro" id="IPR011234">
    <property type="entry name" value="Fumarylacetoacetase-like_C"/>
</dbReference>
<evidence type="ECO:0000259" key="3">
    <source>
        <dbReference type="Pfam" id="PF01557"/>
    </source>
</evidence>
<evidence type="ECO:0000313" key="5">
    <source>
        <dbReference type="Proteomes" id="UP000051888"/>
    </source>
</evidence>
<dbReference type="Pfam" id="PF01557">
    <property type="entry name" value="FAA_hydrolase"/>
    <property type="match status" value="1"/>
</dbReference>
<dbReference type="InterPro" id="IPR036663">
    <property type="entry name" value="Fumarylacetoacetase_C_sf"/>
</dbReference>
<sequence>MKLLTFKKENKEQFGVLNESTGDILNVSQLALNGHPSLPASILEAIEKGDQFIMNMKELMEKEDLSSFYENVDSIEWLSPIPKPQKNIMCVGKNYRDHAIEMGSEADIPKNVIVFTKAPTTVTSHLSEVESHSEITNQLDYEGELAVIIGKKGRSISRDEALEYVFGYTIINDVTARDIQKRHNQYFIGKSLDGTCPMGPWIVHHSAIENPNQLNIVTKVNDEVRQNSNTKHFIFPVEEIISVLSKGMTLEPGDIIATGTPAGVGNGFNPPKFLASGDRIDIIVEGIGTLTNVVK</sequence>
<dbReference type="GO" id="GO:0018773">
    <property type="term" value="F:acetylpyruvate hydrolase activity"/>
    <property type="evidence" value="ECO:0007669"/>
    <property type="project" value="TreeGrafter"/>
</dbReference>
<protein>
    <recommendedName>
        <fullName evidence="3">Fumarylacetoacetase-like C-terminal domain-containing protein</fullName>
    </recommendedName>
</protein>
<keyword evidence="2" id="KW-0479">Metal-binding</keyword>
<dbReference type="FunFam" id="3.90.850.10:FF:000010">
    <property type="entry name" value="FAA hydrolase family protein"/>
    <property type="match status" value="1"/>
</dbReference>
<dbReference type="STRING" id="157838.AN964_16875"/>
<evidence type="ECO:0000313" key="4">
    <source>
        <dbReference type="EMBL" id="KQL55012.1"/>
    </source>
</evidence>
<evidence type="ECO:0000256" key="1">
    <source>
        <dbReference type="ARBA" id="ARBA00010211"/>
    </source>
</evidence>
<comment type="similarity">
    <text evidence="1">Belongs to the FAH family.</text>
</comment>
<evidence type="ECO:0000256" key="2">
    <source>
        <dbReference type="ARBA" id="ARBA00022723"/>
    </source>
</evidence>
<comment type="caution">
    <text evidence="4">The sequence shown here is derived from an EMBL/GenBank/DDBJ whole genome shotgun (WGS) entry which is preliminary data.</text>
</comment>
<name>A0A0Q3WZV3_9BACI</name>
<dbReference type="AlphaFoldDB" id="A0A0Q3WZV3"/>
<feature type="domain" description="Fumarylacetoacetase-like C-terminal" evidence="3">
    <location>
        <begin position="88"/>
        <end position="294"/>
    </location>
</feature>
<dbReference type="RefSeq" id="WP_055740807.1">
    <property type="nucleotide sequence ID" value="NZ_JAAIWL010000035.1"/>
</dbReference>
<dbReference type="PANTHER" id="PTHR11820:SF7">
    <property type="entry name" value="ACYLPYRUVASE FAHD1, MITOCHONDRIAL"/>
    <property type="match status" value="1"/>
</dbReference>
<dbReference type="Gene3D" id="3.90.850.10">
    <property type="entry name" value="Fumarylacetoacetase-like, C-terminal domain"/>
    <property type="match status" value="1"/>
</dbReference>
<organism evidence="4 5">
    <name type="scientific">Heyndrickxia shackletonii</name>
    <dbReference type="NCBI Taxonomy" id="157838"/>
    <lineage>
        <taxon>Bacteria</taxon>
        <taxon>Bacillati</taxon>
        <taxon>Bacillota</taxon>
        <taxon>Bacilli</taxon>
        <taxon>Bacillales</taxon>
        <taxon>Bacillaceae</taxon>
        <taxon>Heyndrickxia</taxon>
    </lineage>
</organism>
<reference evidence="4 5" key="1">
    <citation type="submission" date="2015-09" db="EMBL/GenBank/DDBJ databases">
        <title>Genome sequencing project for genomic taxonomy and phylogenomics of Bacillus-like bacteria.</title>
        <authorList>
            <person name="Liu B."/>
            <person name="Wang J."/>
            <person name="Zhu Y."/>
            <person name="Liu G."/>
            <person name="Chen Q."/>
            <person name="Chen Z."/>
            <person name="Lan J."/>
            <person name="Che J."/>
            <person name="Ge C."/>
            <person name="Shi H."/>
            <person name="Pan Z."/>
            <person name="Liu X."/>
        </authorList>
    </citation>
    <scope>NUCLEOTIDE SEQUENCE [LARGE SCALE GENOMIC DNA]</scope>
    <source>
        <strain evidence="4 5">LMG 18435</strain>
    </source>
</reference>
<dbReference type="OrthoDB" id="9805307at2"/>
<dbReference type="Proteomes" id="UP000051888">
    <property type="component" value="Unassembled WGS sequence"/>
</dbReference>
<accession>A0A0Q3WZV3</accession>
<dbReference type="GO" id="GO:0046872">
    <property type="term" value="F:metal ion binding"/>
    <property type="evidence" value="ECO:0007669"/>
    <property type="project" value="UniProtKB-KW"/>
</dbReference>
<proteinExistence type="inferred from homology"/>
<keyword evidence="5" id="KW-1185">Reference proteome</keyword>
<gene>
    <name evidence="4" type="ORF">AN964_16875</name>
</gene>
<dbReference type="EMBL" id="LJJC01000004">
    <property type="protein sequence ID" value="KQL55012.1"/>
    <property type="molecule type" value="Genomic_DNA"/>
</dbReference>
<dbReference type="PATRIC" id="fig|157838.3.peg.3736"/>
<dbReference type="SUPFAM" id="SSF56529">
    <property type="entry name" value="FAH"/>
    <property type="match status" value="1"/>
</dbReference>